<accession>A0AA38H892</accession>
<reference evidence="2" key="1">
    <citation type="journal article" date="2022" name="G3 (Bethesda)">
        <title>High quality genome of the basidiomycete yeast Dioszegia hungarica PDD-24b-2 isolated from cloud water.</title>
        <authorList>
            <person name="Jarrige D."/>
            <person name="Haridas S."/>
            <person name="Bleykasten-Grosshans C."/>
            <person name="Joly M."/>
            <person name="Nadalig T."/>
            <person name="Sancelme M."/>
            <person name="Vuilleumier S."/>
            <person name="Grigoriev I.V."/>
            <person name="Amato P."/>
            <person name="Bringel F."/>
        </authorList>
    </citation>
    <scope>NUCLEOTIDE SEQUENCE</scope>
    <source>
        <strain evidence="2">PDD-24b-2</strain>
    </source>
</reference>
<comment type="caution">
    <text evidence="2">The sequence shown here is derived from an EMBL/GenBank/DDBJ whole genome shotgun (WGS) entry which is preliminary data.</text>
</comment>
<protein>
    <submittedName>
        <fullName evidence="2">Uncharacterized protein</fullName>
    </submittedName>
</protein>
<proteinExistence type="predicted"/>
<dbReference type="Proteomes" id="UP001164286">
    <property type="component" value="Unassembled WGS sequence"/>
</dbReference>
<feature type="compositionally biased region" description="Basic and acidic residues" evidence="1">
    <location>
        <begin position="274"/>
        <end position="283"/>
    </location>
</feature>
<feature type="compositionally biased region" description="Acidic residues" evidence="1">
    <location>
        <begin position="313"/>
        <end position="355"/>
    </location>
</feature>
<organism evidence="2 3">
    <name type="scientific">Dioszegia hungarica</name>
    <dbReference type="NCBI Taxonomy" id="4972"/>
    <lineage>
        <taxon>Eukaryota</taxon>
        <taxon>Fungi</taxon>
        <taxon>Dikarya</taxon>
        <taxon>Basidiomycota</taxon>
        <taxon>Agaricomycotina</taxon>
        <taxon>Tremellomycetes</taxon>
        <taxon>Tremellales</taxon>
        <taxon>Bulleribasidiaceae</taxon>
        <taxon>Dioszegia</taxon>
    </lineage>
</organism>
<feature type="region of interest" description="Disordered" evidence="1">
    <location>
        <begin position="465"/>
        <end position="510"/>
    </location>
</feature>
<evidence type="ECO:0000256" key="1">
    <source>
        <dbReference type="SAM" id="MobiDB-lite"/>
    </source>
</evidence>
<dbReference type="RefSeq" id="XP_052944016.1">
    <property type="nucleotide sequence ID" value="XM_053090347.1"/>
</dbReference>
<dbReference type="AlphaFoldDB" id="A0AA38H892"/>
<evidence type="ECO:0000313" key="3">
    <source>
        <dbReference type="Proteomes" id="UP001164286"/>
    </source>
</evidence>
<keyword evidence="3" id="KW-1185">Reference proteome</keyword>
<feature type="compositionally biased region" description="Gly residues" evidence="1">
    <location>
        <begin position="490"/>
        <end position="499"/>
    </location>
</feature>
<sequence>MSPYDGLSDTSSEEDAQVLICPPNAAPLQGPHLDDTDRWAEDESSEDEYAHIILTGPLNFIKWERALDRRLSGDYDDHGDLWRHVTEDYAKLREEVDQQFPSGYSFAAYDVDRRRRMRGALFWARKNAFKEVYDSLSPDVQARLPSYMRPNRRTYTSRDDGPDPKQLYVYLKKTYGPRSHLAPMAEMFAEIWETKVQEGEDPRRKLLELDGKIMSLRYEMGSMTVAQFFDTIEFHAVARALPPSYSGMVRDHVRDPTSTIRGFIYDVTDEYDRREKGRAKGDPDAEAQGRPIRSGRMGGWRARAEQRAQEMADASDEYDDDQYNDDGEEGEDEDDEDEDMADELGTEEDEEDEDDGKAKEDEKDEDDGGGLDKTQDDVDGLDEAQEEQDVDIKLEQTSAGTSAPATPVKLEDSSPQPAAAAATVAGPSDVGEAAPPSVPATTAEETAISVAPRPGKWCQYHKSKTARYRRLPEQGSEEADRSTPADYPGDRGGSCGGFSGAEEMRVRRIR</sequence>
<gene>
    <name evidence="2" type="ORF">MKK02DRAFT_38913</name>
</gene>
<name>A0AA38H892_9TREE</name>
<dbReference type="EMBL" id="JAKWFO010000008">
    <property type="protein sequence ID" value="KAI9634239.1"/>
    <property type="molecule type" value="Genomic_DNA"/>
</dbReference>
<feature type="compositionally biased region" description="Polar residues" evidence="1">
    <location>
        <begin position="395"/>
        <end position="404"/>
    </location>
</feature>
<dbReference type="GeneID" id="77729552"/>
<evidence type="ECO:0000313" key="2">
    <source>
        <dbReference type="EMBL" id="KAI9634239.1"/>
    </source>
</evidence>
<feature type="compositionally biased region" description="Acidic residues" evidence="1">
    <location>
        <begin position="377"/>
        <end position="389"/>
    </location>
</feature>
<feature type="region of interest" description="Disordered" evidence="1">
    <location>
        <begin position="274"/>
        <end position="447"/>
    </location>
</feature>